<dbReference type="EMBL" id="PEYV01000013">
    <property type="protein sequence ID" value="PIS21820.1"/>
    <property type="molecule type" value="Genomic_DNA"/>
</dbReference>
<dbReference type="InterPro" id="IPR013783">
    <property type="entry name" value="Ig-like_fold"/>
</dbReference>
<proteinExistence type="predicted"/>
<evidence type="ECO:0000313" key="2">
    <source>
        <dbReference type="Proteomes" id="UP000231098"/>
    </source>
</evidence>
<dbReference type="GO" id="GO:0000272">
    <property type="term" value="P:polysaccharide catabolic process"/>
    <property type="evidence" value="ECO:0007669"/>
    <property type="project" value="InterPro"/>
</dbReference>
<gene>
    <name evidence="1" type="ORF">COT51_00685</name>
</gene>
<accession>A0A2H0XA54</accession>
<dbReference type="InterPro" id="IPR036439">
    <property type="entry name" value="Dockerin_dom_sf"/>
</dbReference>
<evidence type="ECO:0000313" key="1">
    <source>
        <dbReference type="EMBL" id="PIS21820.1"/>
    </source>
</evidence>
<dbReference type="SUPFAM" id="SSF117074">
    <property type="entry name" value="Hypothetical protein PA1324"/>
    <property type="match status" value="1"/>
</dbReference>
<comment type="caution">
    <text evidence="1">The sequence shown here is derived from an EMBL/GenBank/DDBJ whole genome shotgun (WGS) entry which is preliminary data.</text>
</comment>
<protein>
    <submittedName>
        <fullName evidence="1">Uncharacterized protein</fullName>
    </submittedName>
</protein>
<dbReference type="Gene3D" id="1.10.1330.10">
    <property type="entry name" value="Dockerin domain"/>
    <property type="match status" value="1"/>
</dbReference>
<sequence>MRLLPKVKFFLLLLLMLPLILSERVSAGDISINLISLTSHSVDISWESYPEAISYTVYYDYTGGLTGTCVEGPNDVGDLTTFSSGEILPCGASVFFIIESDNGGLGTFTATTDACTCEEADVTGDCLVNESDLEVIRDDMGKKTACAGPFSEGDVDQDGAVDETDTAIYNSFVGQTCLECSQETHTECQATSCVSVVGSGANTCASDLECCVCPVESWVSANCGEGSCDTGERMEYCNPVSCDTMYRCVSDSSCLGTLRGRVYMDVDRNGSYDSGTDNYTEYTGISCVGASVLDITVSWTGVESGSTTVNACDPNPYFQASLPPGNYLVSISLPVGYASSTSNPLSIAIHSQEITQAWFGVIGGGAVTGRVWNNTGGSNPSCADGGSNGLIRLVCATGSGICVTSDSSGHYTISNVPLNPGGLEVCVTPWDGWRTYCASKSLIGNCAGIDSFDEDAVVNFGLKQEPAAWFRVTEGDIQAGGVLFSFVHSSADPPYLIQGPDGDPSHGFGVVTAGNQIDLNNREVSPAPHDWYQSNYDFGISFKEALQIDFDSLFASAGADPLIWQGLPPGQAKKLSGKVFGGSFHPIYSLDAPGVAVFLAEGDVTIRSIEKASWSPPNSHILLIVKGSVTVDSIGNPFSSDDKIDASIIVLDDGSPAGGRFEITNFDNPSFRQRDRKIKIRGMIYAENGLNLPRDRYRIDENLDSVESFEYQPFFITYAPSFATKRRVSWREIP</sequence>
<organism evidence="1 2">
    <name type="scientific">candidate division WWE3 bacterium CG08_land_8_20_14_0_20_41_15</name>
    <dbReference type="NCBI Taxonomy" id="1975086"/>
    <lineage>
        <taxon>Bacteria</taxon>
        <taxon>Katanobacteria</taxon>
    </lineage>
</organism>
<dbReference type="Gene3D" id="2.60.40.10">
    <property type="entry name" value="Immunoglobulins"/>
    <property type="match status" value="1"/>
</dbReference>
<reference evidence="2" key="1">
    <citation type="submission" date="2017-09" db="EMBL/GenBank/DDBJ databases">
        <title>Depth-based differentiation of microbial function through sediment-hosted aquifers and enrichment of novel symbionts in the deep terrestrial subsurface.</title>
        <authorList>
            <person name="Probst A.J."/>
            <person name="Ladd B."/>
            <person name="Jarett J.K."/>
            <person name="Geller-Mcgrath D.E."/>
            <person name="Sieber C.M.K."/>
            <person name="Emerson J.B."/>
            <person name="Anantharaman K."/>
            <person name="Thomas B.C."/>
            <person name="Malmstrom R."/>
            <person name="Stieglmeier M."/>
            <person name="Klingl A."/>
            <person name="Woyke T."/>
            <person name="Ryan C.M."/>
            <person name="Banfield J.F."/>
        </authorList>
    </citation>
    <scope>NUCLEOTIDE SEQUENCE [LARGE SCALE GENOMIC DNA]</scope>
</reference>
<dbReference type="AlphaFoldDB" id="A0A2H0XA54"/>
<dbReference type="Proteomes" id="UP000231098">
    <property type="component" value="Unassembled WGS sequence"/>
</dbReference>
<name>A0A2H0XA54_UNCKA</name>